<protein>
    <submittedName>
        <fullName evidence="2">Uncharacterized protein</fullName>
    </submittedName>
</protein>
<keyword evidence="1" id="KW-1185">Reference proteome</keyword>
<sequence>MWRFWDLIAFRCFAYLLLISAAYVISVTEARSIPTIASSNSPKVERSKRQALWERGFGDAGYGYSNPWNIGATISNGIGLPFLGPLTGGIFNGMIGRQIGFGTNVWDGTAGGGNMWNVGGLVGGGNRVLVNYPGLSAFSGQQYSQYRYPYYGYYSPYGYNGYYGYRYPYHASATYKNPCSDCVIQPPLKSGDAILVNAPASSAHKSAAVATATAESSHPSKLSN</sequence>
<evidence type="ECO:0000313" key="1">
    <source>
        <dbReference type="Proteomes" id="UP000887566"/>
    </source>
</evidence>
<dbReference type="Proteomes" id="UP000887566">
    <property type="component" value="Unplaced"/>
</dbReference>
<name>A0A914V7G7_9BILA</name>
<organism evidence="1 2">
    <name type="scientific">Plectus sambesii</name>
    <dbReference type="NCBI Taxonomy" id="2011161"/>
    <lineage>
        <taxon>Eukaryota</taxon>
        <taxon>Metazoa</taxon>
        <taxon>Ecdysozoa</taxon>
        <taxon>Nematoda</taxon>
        <taxon>Chromadorea</taxon>
        <taxon>Plectida</taxon>
        <taxon>Plectina</taxon>
        <taxon>Plectoidea</taxon>
        <taxon>Plectidae</taxon>
        <taxon>Plectus</taxon>
    </lineage>
</organism>
<evidence type="ECO:0000313" key="2">
    <source>
        <dbReference type="WBParaSite" id="PSAMB.scaffold153size71573.g2629.t1"/>
    </source>
</evidence>
<dbReference type="AlphaFoldDB" id="A0A914V7G7"/>
<reference evidence="2" key="1">
    <citation type="submission" date="2022-11" db="UniProtKB">
        <authorList>
            <consortium name="WormBaseParasite"/>
        </authorList>
    </citation>
    <scope>IDENTIFICATION</scope>
</reference>
<dbReference type="WBParaSite" id="PSAMB.scaffold153size71573.g2629.t1">
    <property type="protein sequence ID" value="PSAMB.scaffold153size71573.g2629.t1"/>
    <property type="gene ID" value="PSAMB.scaffold153size71573.g2629"/>
</dbReference>
<accession>A0A914V7G7</accession>
<proteinExistence type="predicted"/>